<evidence type="ECO:0000313" key="15">
    <source>
        <dbReference type="EMBL" id="MEE3717109.1"/>
    </source>
</evidence>
<dbReference type="PANTHER" id="PTHR43047:SF63">
    <property type="entry name" value="HISTIDINE KINASE"/>
    <property type="match status" value="1"/>
</dbReference>
<dbReference type="SMART" id="SM00387">
    <property type="entry name" value="HATPase_c"/>
    <property type="match status" value="1"/>
</dbReference>
<dbReference type="SUPFAM" id="SSF52172">
    <property type="entry name" value="CheY-like"/>
    <property type="match status" value="1"/>
</dbReference>
<dbReference type="Gene3D" id="3.30.565.10">
    <property type="entry name" value="Histidine kinase-like ATPase, C-terminal domain"/>
    <property type="match status" value="1"/>
</dbReference>
<evidence type="ECO:0000256" key="1">
    <source>
        <dbReference type="ARBA" id="ARBA00000085"/>
    </source>
</evidence>
<dbReference type="SMART" id="SM00448">
    <property type="entry name" value="REC"/>
    <property type="match status" value="1"/>
</dbReference>
<evidence type="ECO:0000256" key="7">
    <source>
        <dbReference type="ARBA" id="ARBA00022741"/>
    </source>
</evidence>
<evidence type="ECO:0000256" key="11">
    <source>
        <dbReference type="ARBA" id="ARBA00023136"/>
    </source>
</evidence>
<name>A0AAW9PYU6_9CYAN</name>
<dbReference type="Pfam" id="PF00072">
    <property type="entry name" value="Response_reg"/>
    <property type="match status" value="1"/>
</dbReference>
<evidence type="ECO:0000256" key="10">
    <source>
        <dbReference type="ARBA" id="ARBA00023012"/>
    </source>
</evidence>
<reference evidence="15" key="1">
    <citation type="submission" date="2024-01" db="EMBL/GenBank/DDBJ databases">
        <title>Bank of Algae and Cyanobacteria of the Azores (BACA) strain genomes.</title>
        <authorList>
            <person name="Luz R."/>
            <person name="Cordeiro R."/>
            <person name="Fonseca A."/>
            <person name="Goncalves V."/>
        </authorList>
    </citation>
    <scope>NUCLEOTIDE SEQUENCE</scope>
    <source>
        <strain evidence="15">BACA0141</strain>
    </source>
</reference>
<dbReference type="EMBL" id="JAZBJZ010000033">
    <property type="protein sequence ID" value="MEE3717109.1"/>
    <property type="molecule type" value="Genomic_DNA"/>
</dbReference>
<gene>
    <name evidence="15" type="ORF">V2H45_10160</name>
</gene>
<keyword evidence="5 12" id="KW-0597">Phosphoprotein</keyword>
<evidence type="ECO:0000259" key="13">
    <source>
        <dbReference type="PROSITE" id="PS50109"/>
    </source>
</evidence>
<evidence type="ECO:0000256" key="4">
    <source>
        <dbReference type="ARBA" id="ARBA00022475"/>
    </source>
</evidence>
<evidence type="ECO:0000313" key="16">
    <source>
        <dbReference type="Proteomes" id="UP001333818"/>
    </source>
</evidence>
<dbReference type="SUPFAM" id="SSF55874">
    <property type="entry name" value="ATPase domain of HSP90 chaperone/DNA topoisomerase II/histidine kinase"/>
    <property type="match status" value="1"/>
</dbReference>
<keyword evidence="11" id="KW-0472">Membrane</keyword>
<dbReference type="SUPFAM" id="SSF47384">
    <property type="entry name" value="Homodimeric domain of signal transducing histidine kinase"/>
    <property type="match status" value="1"/>
</dbReference>
<dbReference type="InterPro" id="IPR005467">
    <property type="entry name" value="His_kinase_dom"/>
</dbReference>
<evidence type="ECO:0000256" key="12">
    <source>
        <dbReference type="PROSITE-ProRule" id="PRU00169"/>
    </source>
</evidence>
<dbReference type="PRINTS" id="PR00344">
    <property type="entry name" value="BCTRLSENSOR"/>
</dbReference>
<dbReference type="InterPro" id="IPR011006">
    <property type="entry name" value="CheY-like_superfamily"/>
</dbReference>
<dbReference type="InterPro" id="IPR036097">
    <property type="entry name" value="HisK_dim/P_sf"/>
</dbReference>
<keyword evidence="16" id="KW-1185">Reference proteome</keyword>
<proteinExistence type="predicted"/>
<dbReference type="InterPro" id="IPR036890">
    <property type="entry name" value="HATPase_C_sf"/>
</dbReference>
<dbReference type="AlphaFoldDB" id="A0AAW9PYU6"/>
<comment type="catalytic activity">
    <reaction evidence="1">
        <text>ATP + protein L-histidine = ADP + protein N-phospho-L-histidine.</text>
        <dbReference type="EC" id="2.7.13.3"/>
    </reaction>
</comment>
<evidence type="ECO:0000256" key="5">
    <source>
        <dbReference type="ARBA" id="ARBA00022553"/>
    </source>
</evidence>
<dbReference type="EC" id="2.7.13.3" evidence="3"/>
<organism evidence="15 16">
    <name type="scientific">Tumidithrix elongata BACA0141</name>
    <dbReference type="NCBI Taxonomy" id="2716417"/>
    <lineage>
        <taxon>Bacteria</taxon>
        <taxon>Bacillati</taxon>
        <taxon>Cyanobacteriota</taxon>
        <taxon>Cyanophyceae</taxon>
        <taxon>Pseudanabaenales</taxon>
        <taxon>Pseudanabaenaceae</taxon>
        <taxon>Tumidithrix</taxon>
        <taxon>Tumidithrix elongata</taxon>
    </lineage>
</organism>
<comment type="caution">
    <text evidence="15">The sequence shown here is derived from an EMBL/GenBank/DDBJ whole genome shotgun (WGS) entry which is preliminary data.</text>
</comment>
<dbReference type="GO" id="GO:0000155">
    <property type="term" value="F:phosphorelay sensor kinase activity"/>
    <property type="evidence" value="ECO:0007669"/>
    <property type="project" value="InterPro"/>
</dbReference>
<keyword evidence="9 15" id="KW-0067">ATP-binding</keyword>
<dbReference type="GO" id="GO:0005886">
    <property type="term" value="C:plasma membrane"/>
    <property type="evidence" value="ECO:0007669"/>
    <property type="project" value="UniProtKB-SubCell"/>
</dbReference>
<sequence length="361" mass="39600">MSEVLLDGTFGDCNEGQRKAIALIERCGKHLLELITDILDLAKIESGKLELELSLTSVQNLCSYSLSFIQEIAHKKQIQLTMQVPPNLDLIEVDERRMRQVLINLLTNAIKFTPSGGLVTIDVNVDRSQQKILFAVSDTGIGIAPEDIPKLFQVFVQIDSKLNRQQEGTGLGLALVKRIVELHQGNIELVSTVGQGSQFTLILPYPISSTSQDSRDSIRSCDRAETIASSVGAAGENLPIQPLILLAEDNEANIDTFSGYLTGCGFRMMIARNGEEAIATAHNQIPDLILMDIQMPTMNGLEAIQQLRSDSRFDKVPIIALTALAMASDRERCIEAGANEYIAKPVMMKQLLATIRQLLAV</sequence>
<dbReference type="Pfam" id="PF02518">
    <property type="entry name" value="HATPase_c"/>
    <property type="match status" value="1"/>
</dbReference>
<dbReference type="InterPro" id="IPR003661">
    <property type="entry name" value="HisK_dim/P_dom"/>
</dbReference>
<dbReference type="CDD" id="cd00082">
    <property type="entry name" value="HisKA"/>
    <property type="match status" value="1"/>
</dbReference>
<dbReference type="GO" id="GO:0005524">
    <property type="term" value="F:ATP binding"/>
    <property type="evidence" value="ECO:0007669"/>
    <property type="project" value="UniProtKB-KW"/>
</dbReference>
<evidence type="ECO:0000256" key="3">
    <source>
        <dbReference type="ARBA" id="ARBA00012438"/>
    </source>
</evidence>
<comment type="subcellular location">
    <subcellularLocation>
        <location evidence="2">Cell membrane</location>
    </subcellularLocation>
</comment>
<dbReference type="Gene3D" id="3.40.50.2300">
    <property type="match status" value="1"/>
</dbReference>
<dbReference type="Gene3D" id="1.10.287.130">
    <property type="match status" value="1"/>
</dbReference>
<dbReference type="GO" id="GO:0009927">
    <property type="term" value="F:histidine phosphotransfer kinase activity"/>
    <property type="evidence" value="ECO:0007669"/>
    <property type="project" value="TreeGrafter"/>
</dbReference>
<evidence type="ECO:0000256" key="9">
    <source>
        <dbReference type="ARBA" id="ARBA00022840"/>
    </source>
</evidence>
<keyword evidence="6" id="KW-0808">Transferase</keyword>
<dbReference type="CDD" id="cd16922">
    <property type="entry name" value="HATPase_EvgS-ArcB-TorS-like"/>
    <property type="match status" value="1"/>
</dbReference>
<keyword evidence="7" id="KW-0547">Nucleotide-binding</keyword>
<evidence type="ECO:0000259" key="14">
    <source>
        <dbReference type="PROSITE" id="PS50110"/>
    </source>
</evidence>
<evidence type="ECO:0000256" key="8">
    <source>
        <dbReference type="ARBA" id="ARBA00022777"/>
    </source>
</evidence>
<dbReference type="Pfam" id="PF00512">
    <property type="entry name" value="HisKA"/>
    <property type="match status" value="1"/>
</dbReference>
<accession>A0AAW9PYU6</accession>
<dbReference type="RefSeq" id="WP_330483536.1">
    <property type="nucleotide sequence ID" value="NZ_JAZBJZ010000033.1"/>
</dbReference>
<dbReference type="Proteomes" id="UP001333818">
    <property type="component" value="Unassembled WGS sequence"/>
</dbReference>
<evidence type="ECO:0000256" key="6">
    <source>
        <dbReference type="ARBA" id="ARBA00022679"/>
    </source>
</evidence>
<protein>
    <recommendedName>
        <fullName evidence="3">histidine kinase</fullName>
        <ecNumber evidence="3">2.7.13.3</ecNumber>
    </recommendedName>
</protein>
<dbReference type="PANTHER" id="PTHR43047">
    <property type="entry name" value="TWO-COMPONENT HISTIDINE PROTEIN KINASE"/>
    <property type="match status" value="1"/>
</dbReference>
<dbReference type="InterPro" id="IPR004358">
    <property type="entry name" value="Sig_transdc_His_kin-like_C"/>
</dbReference>
<feature type="domain" description="Histidine kinase" evidence="13">
    <location>
        <begin position="1"/>
        <end position="207"/>
    </location>
</feature>
<dbReference type="FunFam" id="3.30.565.10:FF:000023">
    <property type="entry name" value="PAS domain-containing sensor histidine kinase"/>
    <property type="match status" value="1"/>
</dbReference>
<feature type="modified residue" description="4-aspartylphosphate" evidence="12">
    <location>
        <position position="292"/>
    </location>
</feature>
<keyword evidence="10" id="KW-0902">Two-component regulatory system</keyword>
<keyword evidence="4" id="KW-1003">Cell membrane</keyword>
<dbReference type="PROSITE" id="PS50110">
    <property type="entry name" value="RESPONSE_REGULATORY"/>
    <property type="match status" value="1"/>
</dbReference>
<dbReference type="InterPro" id="IPR003594">
    <property type="entry name" value="HATPase_dom"/>
</dbReference>
<dbReference type="InterPro" id="IPR001789">
    <property type="entry name" value="Sig_transdc_resp-reg_receiver"/>
</dbReference>
<evidence type="ECO:0000256" key="2">
    <source>
        <dbReference type="ARBA" id="ARBA00004236"/>
    </source>
</evidence>
<dbReference type="PROSITE" id="PS50109">
    <property type="entry name" value="HIS_KIN"/>
    <property type="match status" value="1"/>
</dbReference>
<keyword evidence="8" id="KW-0418">Kinase</keyword>
<feature type="domain" description="Response regulatory" evidence="14">
    <location>
        <begin position="243"/>
        <end position="359"/>
    </location>
</feature>